<sequence length="94" mass="9954">MIPAFGHEYACGTLLDVPLVLRLVRGFLKEGPQPRAPAPPPPPGWPGSSTPTSPRPRSRPGSGRPSSRISRAHCPPTRALPTTRSTAPSTPTSR</sequence>
<name>A0A8J5S1G0_ZIZPA</name>
<reference evidence="2" key="1">
    <citation type="journal article" date="2021" name="bioRxiv">
        <title>Whole Genome Assembly and Annotation of Northern Wild Rice, Zizania palustris L., Supports a Whole Genome Duplication in the Zizania Genus.</title>
        <authorList>
            <person name="Haas M."/>
            <person name="Kono T."/>
            <person name="Macchietto M."/>
            <person name="Millas R."/>
            <person name="McGilp L."/>
            <person name="Shao M."/>
            <person name="Duquette J."/>
            <person name="Hirsch C.N."/>
            <person name="Kimball J."/>
        </authorList>
    </citation>
    <scope>NUCLEOTIDE SEQUENCE</scope>
    <source>
        <tissue evidence="2">Fresh leaf tissue</tissue>
    </source>
</reference>
<comment type="caution">
    <text evidence="2">The sequence shown here is derived from an EMBL/GenBank/DDBJ whole genome shotgun (WGS) entry which is preliminary data.</text>
</comment>
<feature type="compositionally biased region" description="Low complexity" evidence="1">
    <location>
        <begin position="81"/>
        <end position="94"/>
    </location>
</feature>
<organism evidence="2 3">
    <name type="scientific">Zizania palustris</name>
    <name type="common">Northern wild rice</name>
    <dbReference type="NCBI Taxonomy" id="103762"/>
    <lineage>
        <taxon>Eukaryota</taxon>
        <taxon>Viridiplantae</taxon>
        <taxon>Streptophyta</taxon>
        <taxon>Embryophyta</taxon>
        <taxon>Tracheophyta</taxon>
        <taxon>Spermatophyta</taxon>
        <taxon>Magnoliopsida</taxon>
        <taxon>Liliopsida</taxon>
        <taxon>Poales</taxon>
        <taxon>Poaceae</taxon>
        <taxon>BOP clade</taxon>
        <taxon>Oryzoideae</taxon>
        <taxon>Oryzeae</taxon>
        <taxon>Zizaniinae</taxon>
        <taxon>Zizania</taxon>
    </lineage>
</organism>
<feature type="region of interest" description="Disordered" evidence="1">
    <location>
        <begin position="30"/>
        <end position="94"/>
    </location>
</feature>
<dbReference type="Proteomes" id="UP000729402">
    <property type="component" value="Unassembled WGS sequence"/>
</dbReference>
<evidence type="ECO:0000256" key="1">
    <source>
        <dbReference type="SAM" id="MobiDB-lite"/>
    </source>
</evidence>
<dbReference type="AlphaFoldDB" id="A0A8J5S1G0"/>
<protein>
    <submittedName>
        <fullName evidence="2">Uncharacterized protein</fullName>
    </submittedName>
</protein>
<feature type="compositionally biased region" description="Low complexity" evidence="1">
    <location>
        <begin position="59"/>
        <end position="69"/>
    </location>
</feature>
<evidence type="ECO:0000313" key="2">
    <source>
        <dbReference type="EMBL" id="KAG8053245.1"/>
    </source>
</evidence>
<evidence type="ECO:0000313" key="3">
    <source>
        <dbReference type="Proteomes" id="UP000729402"/>
    </source>
</evidence>
<keyword evidence="3" id="KW-1185">Reference proteome</keyword>
<proteinExistence type="predicted"/>
<dbReference type="EMBL" id="JAAALK010000288">
    <property type="protein sequence ID" value="KAG8053245.1"/>
    <property type="molecule type" value="Genomic_DNA"/>
</dbReference>
<reference evidence="2" key="2">
    <citation type="submission" date="2021-02" db="EMBL/GenBank/DDBJ databases">
        <authorList>
            <person name="Kimball J.A."/>
            <person name="Haas M.W."/>
            <person name="Macchietto M."/>
            <person name="Kono T."/>
            <person name="Duquette J."/>
            <person name="Shao M."/>
        </authorList>
    </citation>
    <scope>NUCLEOTIDE SEQUENCE</scope>
    <source>
        <tissue evidence="2">Fresh leaf tissue</tissue>
    </source>
</reference>
<accession>A0A8J5S1G0</accession>
<gene>
    <name evidence="2" type="ORF">GUJ93_ZPchr0001g31597</name>
</gene>
<feature type="compositionally biased region" description="Pro residues" evidence="1">
    <location>
        <begin position="34"/>
        <end position="45"/>
    </location>
</feature>